<dbReference type="Gene3D" id="1.10.357.10">
    <property type="entry name" value="Tetracycline Repressor, domain 2"/>
    <property type="match status" value="1"/>
</dbReference>
<gene>
    <name evidence="4" type="ORF">HHO37_08510</name>
</gene>
<evidence type="ECO:0000259" key="3">
    <source>
        <dbReference type="PROSITE" id="PS50977"/>
    </source>
</evidence>
<keyword evidence="1 2" id="KW-0238">DNA-binding</keyword>
<evidence type="ECO:0000313" key="4">
    <source>
        <dbReference type="EMBL" id="NMD49701.1"/>
    </source>
</evidence>
<dbReference type="InterPro" id="IPR009057">
    <property type="entry name" value="Homeodomain-like_sf"/>
</dbReference>
<dbReference type="GO" id="GO:0003677">
    <property type="term" value="F:DNA binding"/>
    <property type="evidence" value="ECO:0007669"/>
    <property type="project" value="UniProtKB-UniRule"/>
</dbReference>
<dbReference type="PANTHER" id="PTHR43479">
    <property type="entry name" value="ACREF/ENVCD OPERON REPRESSOR-RELATED"/>
    <property type="match status" value="1"/>
</dbReference>
<comment type="caution">
    <text evidence="4">The sequence shown here is derived from an EMBL/GenBank/DDBJ whole genome shotgun (WGS) entry which is preliminary data.</text>
</comment>
<sequence length="153" mass="18837">MEKEMKKDLRVEKTTDLIIETFKKLLYKKDYEDITIKELTEKAKINKSTFYRHYRSLDDLLSILQAEISHEFMQRIDNYKIPEQLAEINREFFLFSESKDKIYEKMIFNKNYEYMKQKTINIVMDKVWRASDFFKKLSPDRKNIFLIYDKLQE</sequence>
<dbReference type="AlphaFoldDB" id="A0A7X9LEC5"/>
<evidence type="ECO:0000313" key="5">
    <source>
        <dbReference type="Proteomes" id="UP000532121"/>
    </source>
</evidence>
<feature type="domain" description="HTH tetR-type" evidence="3">
    <location>
        <begin position="12"/>
        <end position="72"/>
    </location>
</feature>
<dbReference type="InterPro" id="IPR001647">
    <property type="entry name" value="HTH_TetR"/>
</dbReference>
<dbReference type="EMBL" id="JABASA010000020">
    <property type="protein sequence ID" value="NMD49701.1"/>
    <property type="molecule type" value="Genomic_DNA"/>
</dbReference>
<organism evidence="4 5">
    <name type="scientific">Streptococcus ratti</name>
    <dbReference type="NCBI Taxonomy" id="1341"/>
    <lineage>
        <taxon>Bacteria</taxon>
        <taxon>Bacillati</taxon>
        <taxon>Bacillota</taxon>
        <taxon>Bacilli</taxon>
        <taxon>Lactobacillales</taxon>
        <taxon>Streptococcaceae</taxon>
        <taxon>Streptococcus</taxon>
    </lineage>
</organism>
<feature type="DNA-binding region" description="H-T-H motif" evidence="2">
    <location>
        <begin position="35"/>
        <end position="54"/>
    </location>
</feature>
<evidence type="ECO:0000256" key="2">
    <source>
        <dbReference type="PROSITE-ProRule" id="PRU00335"/>
    </source>
</evidence>
<name>A0A7X9LEC5_STRRT</name>
<dbReference type="InterPro" id="IPR050624">
    <property type="entry name" value="HTH-type_Tx_Regulator"/>
</dbReference>
<accession>A0A7X9LEC5</accession>
<proteinExistence type="predicted"/>
<dbReference type="Proteomes" id="UP000532121">
    <property type="component" value="Unassembled WGS sequence"/>
</dbReference>
<dbReference type="PANTHER" id="PTHR43479:SF11">
    <property type="entry name" value="ACREF_ENVCD OPERON REPRESSOR-RELATED"/>
    <property type="match status" value="1"/>
</dbReference>
<dbReference type="RefSeq" id="WP_193523859.1">
    <property type="nucleotide sequence ID" value="NZ_JABASA010000020.1"/>
</dbReference>
<dbReference type="Pfam" id="PF00440">
    <property type="entry name" value="TetR_N"/>
    <property type="match status" value="1"/>
</dbReference>
<dbReference type="SUPFAM" id="SSF46689">
    <property type="entry name" value="Homeodomain-like"/>
    <property type="match status" value="1"/>
</dbReference>
<reference evidence="4 5" key="1">
    <citation type="submission" date="2020-04" db="EMBL/GenBank/DDBJ databases">
        <title>MicrobeNet Type strains.</title>
        <authorList>
            <person name="Nicholson A.C."/>
        </authorList>
    </citation>
    <scope>NUCLEOTIDE SEQUENCE [LARGE SCALE GENOMIC DNA]</scope>
    <source>
        <strain evidence="4 5">DSM 22768</strain>
    </source>
</reference>
<protein>
    <submittedName>
        <fullName evidence="4">TetR/AcrR family transcriptional regulator</fullName>
    </submittedName>
</protein>
<dbReference type="PROSITE" id="PS50977">
    <property type="entry name" value="HTH_TETR_2"/>
    <property type="match status" value="1"/>
</dbReference>
<evidence type="ECO:0000256" key="1">
    <source>
        <dbReference type="ARBA" id="ARBA00023125"/>
    </source>
</evidence>